<evidence type="ECO:0000256" key="4">
    <source>
        <dbReference type="ARBA" id="ARBA00022553"/>
    </source>
</evidence>
<comment type="caution">
    <text evidence="15">The sequence shown here is derived from an EMBL/GenBank/DDBJ whole genome shotgun (WGS) entry which is preliminary data.</text>
</comment>
<dbReference type="Gene3D" id="6.10.340.10">
    <property type="match status" value="1"/>
</dbReference>
<gene>
    <name evidence="15" type="ORF">HMPREF0446_01283</name>
</gene>
<feature type="transmembrane region" description="Helical" evidence="12">
    <location>
        <begin position="49"/>
        <end position="69"/>
    </location>
</feature>
<dbReference type="Gene3D" id="3.30.565.10">
    <property type="entry name" value="Histidine kinase-like ATPase, C-terminal domain"/>
    <property type="match status" value="1"/>
</dbReference>
<dbReference type="GO" id="GO:0007234">
    <property type="term" value="P:osmosensory signaling via phosphorelay pathway"/>
    <property type="evidence" value="ECO:0007669"/>
    <property type="project" value="TreeGrafter"/>
</dbReference>
<dbReference type="RefSeq" id="WP_006703561.1">
    <property type="nucleotide sequence ID" value="NZ_KI391971.1"/>
</dbReference>
<dbReference type="PANTHER" id="PTHR42878:SF7">
    <property type="entry name" value="SENSOR HISTIDINE KINASE GLRK"/>
    <property type="match status" value="1"/>
</dbReference>
<dbReference type="CDD" id="cd00075">
    <property type="entry name" value="HATPase"/>
    <property type="match status" value="1"/>
</dbReference>
<keyword evidence="4" id="KW-0597">Phosphoprotein</keyword>
<dbReference type="CDD" id="cd00082">
    <property type="entry name" value="HisKA"/>
    <property type="match status" value="1"/>
</dbReference>
<evidence type="ECO:0000259" key="13">
    <source>
        <dbReference type="PROSITE" id="PS50109"/>
    </source>
</evidence>
<keyword evidence="11" id="KW-0175">Coiled coil</keyword>
<evidence type="ECO:0000256" key="1">
    <source>
        <dbReference type="ARBA" id="ARBA00000085"/>
    </source>
</evidence>
<keyword evidence="16" id="KW-1185">Reference proteome</keyword>
<dbReference type="InterPro" id="IPR004358">
    <property type="entry name" value="Sig_transdc_His_kin-like_C"/>
</dbReference>
<keyword evidence="7" id="KW-0418">Kinase</keyword>
<evidence type="ECO:0000256" key="2">
    <source>
        <dbReference type="ARBA" id="ARBA00004370"/>
    </source>
</evidence>
<evidence type="ECO:0000256" key="9">
    <source>
        <dbReference type="ARBA" id="ARBA00023012"/>
    </source>
</evidence>
<evidence type="ECO:0000313" key="16">
    <source>
        <dbReference type="Proteomes" id="UP000002939"/>
    </source>
</evidence>
<dbReference type="PROSITE" id="PS50109">
    <property type="entry name" value="HIS_KIN"/>
    <property type="match status" value="1"/>
</dbReference>
<keyword evidence="6" id="KW-0547">Nucleotide-binding</keyword>
<keyword evidence="5" id="KW-0808">Transferase</keyword>
<dbReference type="InterPro" id="IPR050351">
    <property type="entry name" value="BphY/WalK/GraS-like"/>
</dbReference>
<protein>
    <recommendedName>
        <fullName evidence="3">histidine kinase</fullName>
        <ecNumber evidence="3">2.7.13.3</ecNumber>
    </recommendedName>
</protein>
<feature type="domain" description="HAMP" evidence="14">
    <location>
        <begin position="71"/>
        <end position="131"/>
    </location>
</feature>
<evidence type="ECO:0000256" key="11">
    <source>
        <dbReference type="SAM" id="Coils"/>
    </source>
</evidence>
<dbReference type="PROSITE" id="PS50885">
    <property type="entry name" value="HAMP"/>
    <property type="match status" value="1"/>
</dbReference>
<reference evidence="15" key="1">
    <citation type="submission" date="2009-09" db="EMBL/GenBank/DDBJ databases">
        <authorList>
            <consortium name="The Broad Institute Genome Sequencing Platform"/>
            <person name="Ward D."/>
            <person name="Feldgarden M."/>
            <person name="Earl A."/>
            <person name="Young S.K."/>
            <person name="Zeng Q."/>
            <person name="Koehrsen M."/>
            <person name="Alvarado L."/>
            <person name="Berlin A."/>
            <person name="Bochicchio J."/>
            <person name="Borenstein D."/>
            <person name="Chapman S.B."/>
            <person name="Chen Z."/>
            <person name="Engels R."/>
            <person name="Freedman E."/>
            <person name="Gellesch M."/>
            <person name="Goldberg J."/>
            <person name="Griggs A."/>
            <person name="Gujja S."/>
            <person name="Heilman E."/>
            <person name="Heiman D."/>
            <person name="Hepburn T."/>
            <person name="Howarth C."/>
            <person name="Jen D."/>
            <person name="Larson L."/>
            <person name="Lewis B."/>
            <person name="Mehta T."/>
            <person name="Park D."/>
            <person name="Pearson M."/>
            <person name="Roberts A."/>
            <person name="Saif S."/>
            <person name="Shea T."/>
            <person name="Shenoy N."/>
            <person name="Sisk P."/>
            <person name="Stolte C."/>
            <person name="Sykes S."/>
            <person name="Thomson T."/>
            <person name="Walk T."/>
            <person name="White J."/>
            <person name="Yandava C."/>
            <person name="Sibley C.D."/>
            <person name="Field T.R."/>
            <person name="Grinwis M."/>
            <person name="Eshaghurshan C.S."/>
            <person name="Surette M.G."/>
            <person name="Haas B."/>
            <person name="Nusbaum C."/>
            <person name="Birren B."/>
        </authorList>
    </citation>
    <scope>NUCLEOTIDE SEQUENCE [LARGE SCALE GENOMIC DNA]</scope>
    <source>
        <strain evidence="15">ATCC 700633</strain>
    </source>
</reference>
<dbReference type="SUPFAM" id="SSF158472">
    <property type="entry name" value="HAMP domain-like"/>
    <property type="match status" value="1"/>
</dbReference>
<dbReference type="FunFam" id="3.30.565.10:FF:000006">
    <property type="entry name" value="Sensor histidine kinase WalK"/>
    <property type="match status" value="1"/>
</dbReference>
<evidence type="ECO:0000256" key="6">
    <source>
        <dbReference type="ARBA" id="ARBA00022741"/>
    </source>
</evidence>
<dbReference type="PRINTS" id="PR00344">
    <property type="entry name" value="BCTRLSENSOR"/>
</dbReference>
<dbReference type="InterPro" id="IPR003661">
    <property type="entry name" value="HisK_dim/P_dom"/>
</dbReference>
<dbReference type="Pfam" id="PF00512">
    <property type="entry name" value="HisKA"/>
    <property type="match status" value="1"/>
</dbReference>
<keyword evidence="10 12" id="KW-0472">Membrane</keyword>
<dbReference type="OrthoDB" id="9813151at2"/>
<evidence type="ECO:0000313" key="15">
    <source>
        <dbReference type="EMBL" id="EEW92802.1"/>
    </source>
</evidence>
<organism evidence="15 16">
    <name type="scientific">Granulicatella elegans ATCC 700633</name>
    <dbReference type="NCBI Taxonomy" id="626369"/>
    <lineage>
        <taxon>Bacteria</taxon>
        <taxon>Bacillati</taxon>
        <taxon>Bacillota</taxon>
        <taxon>Bacilli</taxon>
        <taxon>Lactobacillales</taxon>
        <taxon>Carnobacteriaceae</taxon>
        <taxon>Granulicatella</taxon>
    </lineage>
</organism>
<dbReference type="EC" id="2.7.13.3" evidence="3"/>
<evidence type="ECO:0000256" key="5">
    <source>
        <dbReference type="ARBA" id="ARBA00022679"/>
    </source>
</evidence>
<dbReference type="CDD" id="cd06225">
    <property type="entry name" value="HAMP"/>
    <property type="match status" value="1"/>
</dbReference>
<evidence type="ECO:0000259" key="14">
    <source>
        <dbReference type="PROSITE" id="PS50885"/>
    </source>
</evidence>
<evidence type="ECO:0000256" key="10">
    <source>
        <dbReference type="ARBA" id="ARBA00023136"/>
    </source>
</evidence>
<dbReference type="EMBL" id="ACRF02000005">
    <property type="protein sequence ID" value="EEW92802.1"/>
    <property type="molecule type" value="Genomic_DNA"/>
</dbReference>
<evidence type="ECO:0000256" key="8">
    <source>
        <dbReference type="ARBA" id="ARBA00022840"/>
    </source>
</evidence>
<evidence type="ECO:0000256" key="3">
    <source>
        <dbReference type="ARBA" id="ARBA00012438"/>
    </source>
</evidence>
<dbReference type="InterPro" id="IPR005467">
    <property type="entry name" value="His_kinase_dom"/>
</dbReference>
<dbReference type="FunFam" id="1.10.287.130:FF:000001">
    <property type="entry name" value="Two-component sensor histidine kinase"/>
    <property type="match status" value="1"/>
</dbReference>
<feature type="transmembrane region" description="Helical" evidence="12">
    <location>
        <begin position="18"/>
        <end position="37"/>
    </location>
</feature>
<comment type="subcellular location">
    <subcellularLocation>
        <location evidence="2">Membrane</location>
    </subcellularLocation>
</comment>
<dbReference type="SMART" id="SM00304">
    <property type="entry name" value="HAMP"/>
    <property type="match status" value="1"/>
</dbReference>
<accession>D0BMU8</accession>
<dbReference type="PANTHER" id="PTHR42878">
    <property type="entry name" value="TWO-COMPONENT HISTIDINE KINASE"/>
    <property type="match status" value="1"/>
</dbReference>
<feature type="domain" description="Histidine kinase" evidence="13">
    <location>
        <begin position="139"/>
        <end position="351"/>
    </location>
</feature>
<dbReference type="Pfam" id="PF02518">
    <property type="entry name" value="HATPase_c"/>
    <property type="match status" value="1"/>
</dbReference>
<dbReference type="GO" id="GO:0030295">
    <property type="term" value="F:protein kinase activator activity"/>
    <property type="evidence" value="ECO:0007669"/>
    <property type="project" value="TreeGrafter"/>
</dbReference>
<dbReference type="GO" id="GO:0000155">
    <property type="term" value="F:phosphorelay sensor kinase activity"/>
    <property type="evidence" value="ECO:0007669"/>
    <property type="project" value="InterPro"/>
</dbReference>
<dbReference type="InterPro" id="IPR003594">
    <property type="entry name" value="HATPase_dom"/>
</dbReference>
<dbReference type="InterPro" id="IPR036890">
    <property type="entry name" value="HATPase_C_sf"/>
</dbReference>
<dbReference type="SUPFAM" id="SSF55874">
    <property type="entry name" value="ATPase domain of HSP90 chaperone/DNA topoisomerase II/histidine kinase"/>
    <property type="match status" value="1"/>
</dbReference>
<dbReference type="SMART" id="SM00388">
    <property type="entry name" value="HisKA"/>
    <property type="match status" value="1"/>
</dbReference>
<dbReference type="AlphaFoldDB" id="D0BMU8"/>
<name>D0BMU8_9LACT</name>
<evidence type="ECO:0000256" key="7">
    <source>
        <dbReference type="ARBA" id="ARBA00022777"/>
    </source>
</evidence>
<sequence>MDKQKEIQFSLRKYFLRLFFRILIATSLIGVAVIFFLKNLLKIETSLTIWLLIFSGTIIVIGSLVMWWGSVHLTRPISDLNESVKAISKGNYNHKIHRRKYPKDTAKYHNEIDQLAQNVNQMAEDLKKSSQHRADFIANFSHELKTPIAALVGVSDLLADEKLDEATRRDLTHILQSESMRLSRLCDDIVTLTKMEKDFLPQKTRVQLDEQIRHAVILMTEKWKEKDIHLTFSSKPVYCQTDADLMMQVWTNLIDNAIKYSGDTVELIITILEENEHIKVQIEDKGIGLSPEAQRHIFEQFYQAEHSHVQEGNGLGLAIVQSIVHRLQGEISVESELGKGSIFEILLPIGDESL</sequence>
<dbReference type="SMART" id="SM00387">
    <property type="entry name" value="HATPase_c"/>
    <property type="match status" value="1"/>
</dbReference>
<keyword evidence="9" id="KW-0902">Two-component regulatory system</keyword>
<dbReference type="STRING" id="626369.HMPREF0446_01283"/>
<evidence type="ECO:0000256" key="12">
    <source>
        <dbReference type="SAM" id="Phobius"/>
    </source>
</evidence>
<reference evidence="15" key="2">
    <citation type="submission" date="2011-10" db="EMBL/GenBank/DDBJ databases">
        <title>The Genome Sequence of Granulicatella elegans ATCC 700633.</title>
        <authorList>
            <consortium name="The Broad Institute Genome Sequencing Platform"/>
            <consortium name="The Broad Institute Genome Sequencing Center for Infectious Disease"/>
            <person name="Earl A."/>
            <person name="Ward D."/>
            <person name="Feldgarden M."/>
            <person name="Gevers D."/>
            <person name="Sibley C.D."/>
            <person name="Field T.R."/>
            <person name="Grinwis M."/>
            <person name="Eshaghurshan C.S."/>
            <person name="Surette M.G."/>
            <person name="Young S.K."/>
            <person name="Zeng Q."/>
            <person name="Gargeya S."/>
            <person name="Fitzgerald M."/>
            <person name="Haas B."/>
            <person name="Abouelleil A."/>
            <person name="Alvarado L."/>
            <person name="Arachchi H.M."/>
            <person name="Berlin A."/>
            <person name="Brown A."/>
            <person name="Chapman S.B."/>
            <person name="Chen Z."/>
            <person name="Dunbar C."/>
            <person name="Freedman E."/>
            <person name="Gearin G."/>
            <person name="Goldberg J."/>
            <person name="Griggs A."/>
            <person name="Gujja S."/>
            <person name="Heiman D."/>
            <person name="Howarth C."/>
            <person name="Larson L."/>
            <person name="Lui A."/>
            <person name="MacDonald P.J.P."/>
            <person name="Montmayeur A."/>
            <person name="Murphy C."/>
            <person name="Neiman D."/>
            <person name="Pearson M."/>
            <person name="Priest M."/>
            <person name="Roberts A."/>
            <person name="Saif S."/>
            <person name="Shea T."/>
            <person name="Shenoy N."/>
            <person name="Sisk P."/>
            <person name="Stolte C."/>
            <person name="Sykes S."/>
            <person name="Wortman J."/>
            <person name="Nusbaum C."/>
            <person name="Birren B."/>
        </authorList>
    </citation>
    <scope>NUCLEOTIDE SEQUENCE [LARGE SCALE GENOMIC DNA]</scope>
    <source>
        <strain evidence="15">ATCC 700633</strain>
    </source>
</reference>
<dbReference type="eggNOG" id="COG2205">
    <property type="taxonomic scope" value="Bacteria"/>
</dbReference>
<dbReference type="GO" id="GO:0016020">
    <property type="term" value="C:membrane"/>
    <property type="evidence" value="ECO:0007669"/>
    <property type="project" value="UniProtKB-SubCell"/>
</dbReference>
<dbReference type="GO" id="GO:0005524">
    <property type="term" value="F:ATP binding"/>
    <property type="evidence" value="ECO:0007669"/>
    <property type="project" value="UniProtKB-KW"/>
</dbReference>
<dbReference type="HOGENOM" id="CLU_000445_89_3_9"/>
<comment type="catalytic activity">
    <reaction evidence="1">
        <text>ATP + protein L-histidine = ADP + protein N-phospho-L-histidine.</text>
        <dbReference type="EC" id="2.7.13.3"/>
    </reaction>
</comment>
<keyword evidence="12" id="KW-0812">Transmembrane</keyword>
<dbReference type="Pfam" id="PF00672">
    <property type="entry name" value="HAMP"/>
    <property type="match status" value="1"/>
</dbReference>
<dbReference type="Proteomes" id="UP000002939">
    <property type="component" value="Unassembled WGS sequence"/>
</dbReference>
<dbReference type="Gene3D" id="1.10.287.130">
    <property type="match status" value="1"/>
</dbReference>
<keyword evidence="12" id="KW-1133">Transmembrane helix</keyword>
<dbReference type="SUPFAM" id="SSF47384">
    <property type="entry name" value="Homodimeric domain of signal transducing histidine kinase"/>
    <property type="match status" value="1"/>
</dbReference>
<dbReference type="InterPro" id="IPR003660">
    <property type="entry name" value="HAMP_dom"/>
</dbReference>
<dbReference type="GO" id="GO:0000156">
    <property type="term" value="F:phosphorelay response regulator activity"/>
    <property type="evidence" value="ECO:0007669"/>
    <property type="project" value="TreeGrafter"/>
</dbReference>
<dbReference type="InterPro" id="IPR036097">
    <property type="entry name" value="HisK_dim/P_sf"/>
</dbReference>
<proteinExistence type="predicted"/>
<feature type="coiled-coil region" evidence="11">
    <location>
        <begin position="105"/>
        <end position="132"/>
    </location>
</feature>
<keyword evidence="8" id="KW-0067">ATP-binding</keyword>